<dbReference type="RefSeq" id="WP_284205745.1">
    <property type="nucleotide sequence ID" value="NZ_BSPQ01000026.1"/>
</dbReference>
<keyword evidence="4" id="KW-1185">Reference proteome</keyword>
<sequence length="140" mass="15871">MTEPLISLEQLLQKFSDNRSWDKQYRLIIQLGKKLPVLDESEKTEANQVKGCESIAWCVVEQHAAVFHFKMDSDTRVVKGLMMILLIIFQDKTGQQIKDVDIDSLFEKLGLLSHLSPSRANGLLAIVERIKAAESNHGNH</sequence>
<comment type="caution">
    <text evidence="3">The sequence shown here is derived from an EMBL/GenBank/DDBJ whole genome shotgun (WGS) entry which is preliminary data.</text>
</comment>
<feature type="domain" description="Fe-S metabolism associated" evidence="2">
    <location>
        <begin position="13"/>
        <end position="132"/>
    </location>
</feature>
<comment type="similarity">
    <text evidence="1">Belongs to the SufE family.</text>
</comment>
<dbReference type="Proteomes" id="UP001157353">
    <property type="component" value="Unassembled WGS sequence"/>
</dbReference>
<dbReference type="PANTHER" id="PTHR43597:SF5">
    <property type="entry name" value="SUFE-LIKE PROTEIN 2, CHLOROPLASTIC"/>
    <property type="match status" value="1"/>
</dbReference>
<dbReference type="InterPro" id="IPR003808">
    <property type="entry name" value="Fe-S_metab-assoc_dom"/>
</dbReference>
<dbReference type="Pfam" id="PF02657">
    <property type="entry name" value="SufE"/>
    <property type="match status" value="1"/>
</dbReference>
<name>A0ABQ6E5W2_9GAMM</name>
<proteinExistence type="inferred from homology"/>
<evidence type="ECO:0000259" key="2">
    <source>
        <dbReference type="Pfam" id="PF02657"/>
    </source>
</evidence>
<dbReference type="Gene3D" id="3.90.1010.10">
    <property type="match status" value="1"/>
</dbReference>
<evidence type="ECO:0000313" key="4">
    <source>
        <dbReference type="Proteomes" id="UP001157353"/>
    </source>
</evidence>
<reference evidence="4" key="1">
    <citation type="journal article" date="2019" name="Int. J. Syst. Evol. Microbiol.">
        <title>The Global Catalogue of Microorganisms (GCM) 10K type strain sequencing project: providing services to taxonomists for standard genome sequencing and annotation.</title>
        <authorList>
            <consortium name="The Broad Institute Genomics Platform"/>
            <consortium name="The Broad Institute Genome Sequencing Center for Infectious Disease"/>
            <person name="Wu L."/>
            <person name="Ma J."/>
        </authorList>
    </citation>
    <scope>NUCLEOTIDE SEQUENCE [LARGE SCALE GENOMIC DNA]</scope>
    <source>
        <strain evidence="4">NBRC 103166</strain>
    </source>
</reference>
<organism evidence="3 4">
    <name type="scientific">Psychromonas marina</name>
    <dbReference type="NCBI Taxonomy" id="88364"/>
    <lineage>
        <taxon>Bacteria</taxon>
        <taxon>Pseudomonadati</taxon>
        <taxon>Pseudomonadota</taxon>
        <taxon>Gammaproteobacteria</taxon>
        <taxon>Alteromonadales</taxon>
        <taxon>Psychromonadaceae</taxon>
        <taxon>Psychromonas</taxon>
    </lineage>
</organism>
<evidence type="ECO:0000313" key="3">
    <source>
        <dbReference type="EMBL" id="GLS92634.1"/>
    </source>
</evidence>
<dbReference type="PANTHER" id="PTHR43597">
    <property type="entry name" value="SULFUR ACCEPTOR PROTEIN CSDE"/>
    <property type="match status" value="1"/>
</dbReference>
<accession>A0ABQ6E5W2</accession>
<gene>
    <name evidence="3" type="ORF">GCM10007916_37060</name>
</gene>
<dbReference type="EMBL" id="BSPQ01000026">
    <property type="protein sequence ID" value="GLS92634.1"/>
    <property type="molecule type" value="Genomic_DNA"/>
</dbReference>
<evidence type="ECO:0000256" key="1">
    <source>
        <dbReference type="ARBA" id="ARBA00010282"/>
    </source>
</evidence>
<dbReference type="SUPFAM" id="SSF82649">
    <property type="entry name" value="SufE/NifU"/>
    <property type="match status" value="1"/>
</dbReference>
<protein>
    <submittedName>
        <fullName evidence="3">Cysteine desulfurase, sulfur acceptor subunit CsdE</fullName>
    </submittedName>
</protein>